<keyword evidence="13" id="KW-1185">Reference proteome</keyword>
<sequence length="534" mass="58701">MAVEAAVSSITLLPNLIADDDDYIDVTTTTSVVAAAGGRNVTTRRLCSVGEDVKQRISVVSVIMICTIVGNLTLILTLTCKRSRRIKRVNVFLVNLAIGDLAVAVFTNTTEILFLAFGDWALGPAACKISVYMQIVTLASATFLLTAMSMDRYQVIVKPMQSLARRPRIWMKVGVAWVMAFIFATPQLFIFLQMTDEVDGRRCCVSKGYTSEWQRKAYMSFLTAYILLVPTVVMIFCYANIIHVIWIRARADDPRLDVHHLPGSDKDEDMPGSPRMSVRRGLVTSSKRRVITMTLTVIVGFLVCQTPYFLVSLVRVYSNYKIKLPAFLAVSENIVLMHSALNPVLYGLFTLRKHHFNAVLECFGCRTTPAGPGERHRLLNGKLVTRALKSSAVQGADRAAEHNFGKEGVNRTDINASQKSGGCKDGAVCKKRAVCNHTDRKASVRVKERGKEDWTDNATGVPLLLITNTAAVTASDSEVNCLSGRDDVPSGKWGKIGSATQTSRTSPSSERPTVACSQWTPVNIPNNTECYSCV</sequence>
<dbReference type="GO" id="GO:0016020">
    <property type="term" value="C:membrane"/>
    <property type="evidence" value="ECO:0007669"/>
    <property type="project" value="UniProtKB-SubCell"/>
</dbReference>
<evidence type="ECO:0000256" key="4">
    <source>
        <dbReference type="ARBA" id="ARBA00023040"/>
    </source>
</evidence>
<dbReference type="SUPFAM" id="SSF81321">
    <property type="entry name" value="Family A G protein-coupled receptor-like"/>
    <property type="match status" value="1"/>
</dbReference>
<comment type="caution">
    <text evidence="12">The sequence shown here is derived from an EMBL/GenBank/DDBJ whole genome shotgun (WGS) entry which is preliminary data.</text>
</comment>
<evidence type="ECO:0000256" key="7">
    <source>
        <dbReference type="ARBA" id="ARBA00023224"/>
    </source>
</evidence>
<keyword evidence="2 8" id="KW-0812">Transmembrane</keyword>
<evidence type="ECO:0000256" key="6">
    <source>
        <dbReference type="ARBA" id="ARBA00023170"/>
    </source>
</evidence>
<keyword evidence="4 8" id="KW-0297">G-protein coupled receptor</keyword>
<comment type="subcellular location">
    <subcellularLocation>
        <location evidence="1">Membrane</location>
        <topology evidence="1">Multi-pass membrane protein</topology>
    </subcellularLocation>
</comment>
<evidence type="ECO:0000256" key="3">
    <source>
        <dbReference type="ARBA" id="ARBA00022989"/>
    </source>
</evidence>
<feature type="transmembrane region" description="Helical" evidence="10">
    <location>
        <begin position="59"/>
        <end position="80"/>
    </location>
</feature>
<dbReference type="EMBL" id="JACVVK020000323">
    <property type="protein sequence ID" value="KAK7478562.1"/>
    <property type="molecule type" value="Genomic_DNA"/>
</dbReference>
<keyword evidence="7 8" id="KW-0807">Transducer</keyword>
<dbReference type="PROSITE" id="PS00237">
    <property type="entry name" value="G_PROTEIN_RECEP_F1_1"/>
    <property type="match status" value="1"/>
</dbReference>
<dbReference type="PRINTS" id="PR00237">
    <property type="entry name" value="GPCRRHODOPSN"/>
</dbReference>
<feature type="transmembrane region" description="Helical" evidence="10">
    <location>
        <begin position="169"/>
        <end position="192"/>
    </location>
</feature>
<dbReference type="AlphaFoldDB" id="A0ABD0JV67"/>
<reference evidence="12 13" key="1">
    <citation type="journal article" date="2023" name="Sci. Data">
        <title>Genome assembly of the Korean intertidal mud-creeper Batillaria attramentaria.</title>
        <authorList>
            <person name="Patra A.K."/>
            <person name="Ho P.T."/>
            <person name="Jun S."/>
            <person name="Lee S.J."/>
            <person name="Kim Y."/>
            <person name="Won Y.J."/>
        </authorList>
    </citation>
    <scope>NUCLEOTIDE SEQUENCE [LARGE SCALE GENOMIC DNA]</scope>
    <source>
        <strain evidence="12">Wonlab-2016</strain>
    </source>
</reference>
<feature type="transmembrane region" description="Helical" evidence="10">
    <location>
        <begin position="129"/>
        <end position="148"/>
    </location>
</feature>
<evidence type="ECO:0000256" key="2">
    <source>
        <dbReference type="ARBA" id="ARBA00022692"/>
    </source>
</evidence>
<dbReference type="Gene3D" id="1.20.1070.10">
    <property type="entry name" value="Rhodopsin 7-helix transmembrane proteins"/>
    <property type="match status" value="1"/>
</dbReference>
<evidence type="ECO:0000256" key="5">
    <source>
        <dbReference type="ARBA" id="ARBA00023136"/>
    </source>
</evidence>
<protein>
    <recommendedName>
        <fullName evidence="11">G-protein coupled receptors family 1 profile domain-containing protein</fullName>
    </recommendedName>
</protein>
<feature type="transmembrane region" description="Helical" evidence="10">
    <location>
        <begin position="92"/>
        <end position="117"/>
    </location>
</feature>
<evidence type="ECO:0000256" key="9">
    <source>
        <dbReference type="SAM" id="MobiDB-lite"/>
    </source>
</evidence>
<evidence type="ECO:0000313" key="13">
    <source>
        <dbReference type="Proteomes" id="UP001519460"/>
    </source>
</evidence>
<evidence type="ECO:0000256" key="1">
    <source>
        <dbReference type="ARBA" id="ARBA00004141"/>
    </source>
</evidence>
<keyword evidence="6 8" id="KW-0675">Receptor</keyword>
<feature type="domain" description="G-protein coupled receptors family 1 profile" evidence="11">
    <location>
        <begin position="70"/>
        <end position="346"/>
    </location>
</feature>
<feature type="compositionally biased region" description="Low complexity" evidence="9">
    <location>
        <begin position="500"/>
        <end position="512"/>
    </location>
</feature>
<dbReference type="Pfam" id="PF00001">
    <property type="entry name" value="7tm_1"/>
    <property type="match status" value="1"/>
</dbReference>
<evidence type="ECO:0000256" key="10">
    <source>
        <dbReference type="SAM" id="Phobius"/>
    </source>
</evidence>
<feature type="transmembrane region" description="Helical" evidence="10">
    <location>
        <begin position="222"/>
        <end position="246"/>
    </location>
</feature>
<dbReference type="PANTHER" id="PTHR45695:SF22">
    <property type="entry name" value="G-PROTEIN COUPLED RECEPTORS FAMILY 1 PROFILE DOMAIN-CONTAINING PROTEIN"/>
    <property type="match status" value="1"/>
</dbReference>
<keyword evidence="5 10" id="KW-0472">Membrane</keyword>
<evidence type="ECO:0000256" key="8">
    <source>
        <dbReference type="RuleBase" id="RU000688"/>
    </source>
</evidence>
<feature type="transmembrane region" description="Helical" evidence="10">
    <location>
        <begin position="290"/>
        <end position="314"/>
    </location>
</feature>
<accession>A0ABD0JV67</accession>
<dbReference type="InterPro" id="IPR017452">
    <property type="entry name" value="GPCR_Rhodpsn_7TM"/>
</dbReference>
<dbReference type="GO" id="GO:0004930">
    <property type="term" value="F:G protein-coupled receptor activity"/>
    <property type="evidence" value="ECO:0007669"/>
    <property type="project" value="UniProtKB-KW"/>
</dbReference>
<evidence type="ECO:0000259" key="11">
    <source>
        <dbReference type="PROSITE" id="PS50262"/>
    </source>
</evidence>
<comment type="similarity">
    <text evidence="8">Belongs to the G-protein coupled receptor 1 family.</text>
</comment>
<feature type="transmembrane region" description="Helical" evidence="10">
    <location>
        <begin position="326"/>
        <end position="349"/>
    </location>
</feature>
<dbReference type="Proteomes" id="UP001519460">
    <property type="component" value="Unassembled WGS sequence"/>
</dbReference>
<proteinExistence type="inferred from homology"/>
<gene>
    <name evidence="12" type="ORF">BaRGS_00030234</name>
</gene>
<keyword evidence="3 10" id="KW-1133">Transmembrane helix</keyword>
<name>A0ABD0JV67_9CAEN</name>
<feature type="region of interest" description="Disordered" evidence="9">
    <location>
        <begin position="492"/>
        <end position="512"/>
    </location>
</feature>
<organism evidence="12 13">
    <name type="scientific">Batillaria attramentaria</name>
    <dbReference type="NCBI Taxonomy" id="370345"/>
    <lineage>
        <taxon>Eukaryota</taxon>
        <taxon>Metazoa</taxon>
        <taxon>Spiralia</taxon>
        <taxon>Lophotrochozoa</taxon>
        <taxon>Mollusca</taxon>
        <taxon>Gastropoda</taxon>
        <taxon>Caenogastropoda</taxon>
        <taxon>Sorbeoconcha</taxon>
        <taxon>Cerithioidea</taxon>
        <taxon>Batillariidae</taxon>
        <taxon>Batillaria</taxon>
    </lineage>
</organism>
<dbReference type="PROSITE" id="PS50262">
    <property type="entry name" value="G_PROTEIN_RECEP_F1_2"/>
    <property type="match status" value="1"/>
</dbReference>
<evidence type="ECO:0000313" key="12">
    <source>
        <dbReference type="EMBL" id="KAK7478562.1"/>
    </source>
</evidence>
<dbReference type="InterPro" id="IPR000276">
    <property type="entry name" value="GPCR_Rhodpsn"/>
</dbReference>
<dbReference type="PANTHER" id="PTHR45695">
    <property type="entry name" value="LEUCOKININ RECEPTOR-RELATED"/>
    <property type="match status" value="1"/>
</dbReference>